<feature type="transmembrane region" description="Helical" evidence="1">
    <location>
        <begin position="177"/>
        <end position="206"/>
    </location>
</feature>
<keyword evidence="1" id="KW-1133">Transmembrane helix</keyword>
<keyword evidence="3" id="KW-1185">Reference proteome</keyword>
<feature type="transmembrane region" description="Helical" evidence="1">
    <location>
        <begin position="136"/>
        <end position="157"/>
    </location>
</feature>
<protein>
    <submittedName>
        <fullName evidence="2">Uncharacterized protein</fullName>
    </submittedName>
</protein>
<feature type="transmembrane region" description="Helical" evidence="1">
    <location>
        <begin position="254"/>
        <end position="276"/>
    </location>
</feature>
<evidence type="ECO:0000256" key="1">
    <source>
        <dbReference type="SAM" id="Phobius"/>
    </source>
</evidence>
<feature type="transmembrane region" description="Helical" evidence="1">
    <location>
        <begin position="84"/>
        <end position="103"/>
    </location>
</feature>
<reference evidence="2 3" key="1">
    <citation type="submission" date="2020-10" db="EMBL/GenBank/DDBJ databases">
        <title>Phylogeny of dyella-like bacteria.</title>
        <authorList>
            <person name="Fu J."/>
        </authorList>
    </citation>
    <scope>NUCLEOTIDE SEQUENCE [LARGE SCALE GENOMIC DNA]</scope>
    <source>
        <strain evidence="2 3">JP1</strain>
    </source>
</reference>
<evidence type="ECO:0000313" key="2">
    <source>
        <dbReference type="EMBL" id="MFK2900433.1"/>
    </source>
</evidence>
<sequence length="303" mass="32913">MAYDTSRSAGLGALLSSMIAAVQWRLLLVWLLVMLIPVTLVALPLWHMLGGLLDTSVHASEWAQHFSALMFGDVLMTLADHSEWFGTAVLMGLLSTLLLSPFLNGMIVGSGRAGRALGFAALLQNGLIEYGRLFRLMLWSLLPYAVVAGVAAAGSHLADKHAEQAVLESQADMAASVARWIVLIVFVLMQSIVESARAAFIADVTLRSATRALWRGIRQLFRRPLKTLLFYIVVTLAGLILASIFGVARLHVTAFGVSGLLLALLLGKLIVLAIGWMRTARLFALAELARSILPTQRPQAEYR</sequence>
<keyword evidence="1" id="KW-0812">Transmembrane</keyword>
<name>A0ABW8JH92_9GAMM</name>
<evidence type="ECO:0000313" key="3">
    <source>
        <dbReference type="Proteomes" id="UP001620461"/>
    </source>
</evidence>
<feature type="transmembrane region" description="Helical" evidence="1">
    <location>
        <begin position="26"/>
        <end position="46"/>
    </location>
</feature>
<proteinExistence type="predicted"/>
<dbReference type="EMBL" id="JADIKJ010000009">
    <property type="protein sequence ID" value="MFK2900433.1"/>
    <property type="molecule type" value="Genomic_DNA"/>
</dbReference>
<dbReference type="Proteomes" id="UP001620461">
    <property type="component" value="Unassembled WGS sequence"/>
</dbReference>
<organism evidence="2 3">
    <name type="scientific">Dyella jejuensis</name>
    <dbReference type="NCBI Taxonomy" id="1432009"/>
    <lineage>
        <taxon>Bacteria</taxon>
        <taxon>Pseudomonadati</taxon>
        <taxon>Pseudomonadota</taxon>
        <taxon>Gammaproteobacteria</taxon>
        <taxon>Lysobacterales</taxon>
        <taxon>Rhodanobacteraceae</taxon>
        <taxon>Dyella</taxon>
    </lineage>
</organism>
<accession>A0ABW8JH92</accession>
<dbReference type="RefSeq" id="WP_404546899.1">
    <property type="nucleotide sequence ID" value="NZ_JADIKJ010000009.1"/>
</dbReference>
<keyword evidence="1" id="KW-0472">Membrane</keyword>
<comment type="caution">
    <text evidence="2">The sequence shown here is derived from an EMBL/GenBank/DDBJ whole genome shotgun (WGS) entry which is preliminary data.</text>
</comment>
<feature type="transmembrane region" description="Helical" evidence="1">
    <location>
        <begin position="227"/>
        <end position="248"/>
    </location>
</feature>
<gene>
    <name evidence="2" type="ORF">ISP15_08800</name>
</gene>